<dbReference type="PROSITE" id="PS00941">
    <property type="entry name" value="CARBOXYLESTERASE_B_2"/>
    <property type="match status" value="1"/>
</dbReference>
<dbReference type="PROSITE" id="PS00122">
    <property type="entry name" value="CARBOXYLESTERASE_B_1"/>
    <property type="match status" value="1"/>
</dbReference>
<dbReference type="Pfam" id="PF00135">
    <property type="entry name" value="COesterase"/>
    <property type="match status" value="1"/>
</dbReference>
<dbReference type="InterPro" id="IPR050654">
    <property type="entry name" value="AChE-related_enzymes"/>
</dbReference>
<organism evidence="6 7">
    <name type="scientific">Actomonas aquatica</name>
    <dbReference type="NCBI Taxonomy" id="2866162"/>
    <lineage>
        <taxon>Bacteria</taxon>
        <taxon>Pseudomonadati</taxon>
        <taxon>Verrucomicrobiota</taxon>
        <taxon>Opitutia</taxon>
        <taxon>Opitutales</taxon>
        <taxon>Opitutaceae</taxon>
        <taxon>Actomonas</taxon>
    </lineage>
</organism>
<evidence type="ECO:0000259" key="5">
    <source>
        <dbReference type="Pfam" id="PF00135"/>
    </source>
</evidence>
<comment type="similarity">
    <text evidence="1 4">Belongs to the type-B carboxylesterase/lipase family.</text>
</comment>
<feature type="chain" id="PRO_5044971802" description="Carboxylic ester hydrolase" evidence="4">
    <location>
        <begin position="28"/>
        <end position="529"/>
    </location>
</feature>
<protein>
    <recommendedName>
        <fullName evidence="4">Carboxylic ester hydrolase</fullName>
        <ecNumber evidence="4">3.1.1.-</ecNumber>
    </recommendedName>
</protein>
<accession>A0ABZ1C7K4</accession>
<dbReference type="InterPro" id="IPR019826">
    <property type="entry name" value="Carboxylesterase_B_AS"/>
</dbReference>
<evidence type="ECO:0000313" key="7">
    <source>
        <dbReference type="Proteomes" id="UP000738431"/>
    </source>
</evidence>
<dbReference type="PANTHER" id="PTHR43918:SF4">
    <property type="entry name" value="CARBOXYLIC ESTER HYDROLASE"/>
    <property type="match status" value="1"/>
</dbReference>
<feature type="signal peptide" evidence="4">
    <location>
        <begin position="1"/>
        <end position="27"/>
    </location>
</feature>
<evidence type="ECO:0000256" key="3">
    <source>
        <dbReference type="ARBA" id="ARBA00023157"/>
    </source>
</evidence>
<evidence type="ECO:0000313" key="6">
    <source>
        <dbReference type="EMBL" id="WRQ87248.1"/>
    </source>
</evidence>
<feature type="domain" description="Carboxylesterase type B" evidence="5">
    <location>
        <begin position="28"/>
        <end position="502"/>
    </location>
</feature>
<dbReference type="InterPro" id="IPR000997">
    <property type="entry name" value="Cholinesterase"/>
</dbReference>
<keyword evidence="4" id="KW-0732">Signal</keyword>
<evidence type="ECO:0000256" key="4">
    <source>
        <dbReference type="RuleBase" id="RU361235"/>
    </source>
</evidence>
<dbReference type="SUPFAM" id="SSF53474">
    <property type="entry name" value="alpha/beta-Hydrolases"/>
    <property type="match status" value="1"/>
</dbReference>
<dbReference type="Proteomes" id="UP000738431">
    <property type="component" value="Chromosome"/>
</dbReference>
<proteinExistence type="inferred from homology"/>
<gene>
    <name evidence="6" type="ORF">K1X11_020740</name>
</gene>
<dbReference type="InterPro" id="IPR019819">
    <property type="entry name" value="Carboxylesterase_B_CS"/>
</dbReference>
<dbReference type="PRINTS" id="PR00878">
    <property type="entry name" value="CHOLNESTRASE"/>
</dbReference>
<dbReference type="EC" id="3.1.1.-" evidence="4"/>
<sequence length="529" mass="56905">MKTHLCSRIASKLAPLTLALTTTLASAAIPVTGGLVEGVSQDHLTVYKGIPYAAPPVGELRWKAPQPVVPWEGVLEADDFGPSAPQIPFPSTSSMNNDVGRMAEDCLYLNVWTPAETADAKLPVMVWIHGGGFAIGAPNLPSYDGTRLANKGVVVVSMAYRIGPLGFLALPELSAENPDGVSGNYGLLDQIAALRWVQDNIAAFGGDPDNVTIFGESAGGISVSMLCASPLTKGLFQRAISESGGSFSPVTDQHAMGGVQTLRGAEAFGVAYGERLGATSLAELRALSPEALLKDNQTMAMGGFWPICDGQVIVGDQYELYQNGDYNDVDVLIGTNSDEGALFVRGVGVKEHVGMVRARWGDLADEALEVYPATDDATALQSVRNVFRDTAFAWPTWAWARLQQQTGLSNVYVYFFDQPQPARKVGKSLPGAAHADEINYVFGWVDENFNFDYTDSDRALSDLMMDYWVNFARTGNPNAEGLPQWDTFTPDSATSVMHLRGTESARGPVMNLPQLQFVERANAVLRDAQ</sequence>
<evidence type="ECO:0000256" key="2">
    <source>
        <dbReference type="ARBA" id="ARBA00022801"/>
    </source>
</evidence>
<dbReference type="PANTHER" id="PTHR43918">
    <property type="entry name" value="ACETYLCHOLINESTERASE"/>
    <property type="match status" value="1"/>
</dbReference>
<evidence type="ECO:0000256" key="1">
    <source>
        <dbReference type="ARBA" id="ARBA00005964"/>
    </source>
</evidence>
<dbReference type="EMBL" id="CP139781">
    <property type="protein sequence ID" value="WRQ87248.1"/>
    <property type="molecule type" value="Genomic_DNA"/>
</dbReference>
<dbReference type="GO" id="GO:0016787">
    <property type="term" value="F:hydrolase activity"/>
    <property type="evidence" value="ECO:0007669"/>
    <property type="project" value="UniProtKB-KW"/>
</dbReference>
<name>A0ABZ1C7K4_9BACT</name>
<dbReference type="InterPro" id="IPR002018">
    <property type="entry name" value="CarbesteraseB"/>
</dbReference>
<keyword evidence="2 4" id="KW-0378">Hydrolase</keyword>
<keyword evidence="3" id="KW-1015">Disulfide bond</keyword>
<reference evidence="6 7" key="1">
    <citation type="submission" date="2023-12" db="EMBL/GenBank/DDBJ databases">
        <title>Description of an unclassified Opitutus bacterium of Verrucomicrobiota.</title>
        <authorList>
            <person name="Zhang D.-F."/>
        </authorList>
    </citation>
    <scope>NUCLEOTIDE SEQUENCE [LARGE SCALE GENOMIC DNA]</scope>
    <source>
        <strain evidence="6 7">WL0086</strain>
    </source>
</reference>
<dbReference type="RefSeq" id="WP_221029339.1">
    <property type="nucleotide sequence ID" value="NZ_CP139781.1"/>
</dbReference>
<keyword evidence="7" id="KW-1185">Reference proteome</keyword>
<dbReference type="InterPro" id="IPR029058">
    <property type="entry name" value="AB_hydrolase_fold"/>
</dbReference>
<dbReference type="Gene3D" id="3.40.50.1820">
    <property type="entry name" value="alpha/beta hydrolase"/>
    <property type="match status" value="1"/>
</dbReference>